<dbReference type="STRING" id="515618.RIEPE_0147"/>
<feature type="binding site" evidence="13">
    <location>
        <position position="220"/>
    </location>
    <ligand>
        <name>pyruvate</name>
        <dbReference type="ChEBI" id="CHEBI:15361"/>
    </ligand>
</feature>
<comment type="function">
    <text evidence="1">Catalyzes the condensation of (S)-aspartate-beta-semialdehyde [(S)-ASA] and pyruvate to 4-hydroxy-tetrahydrodipicolinate (HTPA).</text>
</comment>
<dbReference type="OrthoDB" id="9782828at2"/>
<sequence>MENFLKKTHQKKNRNNFLGNIVAIVTPMKQDGNIDKVSLKKIIEYHIREKTNSIVIFGTTGEFSKITRKEYLETIFSAVEYSDNKIPIIVGNNSISTEEAILTNKLVQCSKISGCLINSPISQTILSQEELYIHFKKIAESSEDSQILLYNVPSRTKQNLSPSTISRLSEIDNIIGIKETSPDLKRMLKIKEVVNEDFIILSGNDLNFFDFMLAGADGVISVVANIAANLVFEICYSIRLGKIRKAKKIYSNLKPLIIKLSYSINPIPIKFACHKIGLIRSNYSRIEFRKDKKFKKFQKSLENFLLNFF</sequence>
<evidence type="ECO:0000313" key="14">
    <source>
        <dbReference type="EMBL" id="ADD79764.1"/>
    </source>
</evidence>
<evidence type="ECO:0000256" key="9">
    <source>
        <dbReference type="ARBA" id="ARBA00047836"/>
    </source>
</evidence>
<feature type="active site" description="Schiff-base intermediate with substrate" evidence="12">
    <location>
        <position position="178"/>
    </location>
</feature>
<evidence type="ECO:0000256" key="7">
    <source>
        <dbReference type="ARBA" id="ARBA00023239"/>
    </source>
</evidence>
<evidence type="ECO:0000256" key="6">
    <source>
        <dbReference type="ARBA" id="ARBA00023154"/>
    </source>
</evidence>
<reference evidence="14" key="1">
    <citation type="submission" date="2008-05" db="EMBL/GenBank/DDBJ databases">
        <title>Genome sequence of Riesia pediculicola USDA.</title>
        <authorList>
            <person name="Kirkness E.F."/>
        </authorList>
    </citation>
    <scope>NUCLEOTIDE SEQUENCE [LARGE SCALE GENOMIC DNA]</scope>
    <source>
        <strain evidence="14">USDA</strain>
    </source>
</reference>
<keyword evidence="5" id="KW-0220">Diaminopimelate biosynthesis</keyword>
<evidence type="ECO:0000256" key="3">
    <source>
        <dbReference type="ARBA" id="ARBA00012086"/>
    </source>
</evidence>
<dbReference type="eggNOG" id="COG0329">
    <property type="taxonomic scope" value="Bacteria"/>
</dbReference>
<accession>D4G7V5</accession>
<protein>
    <recommendedName>
        <fullName evidence="3 10">4-hydroxy-tetrahydrodipicolinate synthase</fullName>
        <ecNumber evidence="3 10">4.3.3.7</ecNumber>
    </recommendedName>
</protein>
<dbReference type="Gene3D" id="3.20.20.70">
    <property type="entry name" value="Aldolase class I"/>
    <property type="match status" value="1"/>
</dbReference>
<dbReference type="SUPFAM" id="SSF51569">
    <property type="entry name" value="Aldolase"/>
    <property type="match status" value="1"/>
</dbReference>
<dbReference type="UniPathway" id="UPA00034">
    <property type="reaction ID" value="UER00017"/>
</dbReference>
<dbReference type="PROSITE" id="PS00666">
    <property type="entry name" value="DHDPS_2"/>
    <property type="match status" value="1"/>
</dbReference>
<dbReference type="GO" id="GO:0009089">
    <property type="term" value="P:lysine biosynthetic process via diaminopimelate"/>
    <property type="evidence" value="ECO:0007669"/>
    <property type="project" value="UniProtKB-UniRule"/>
</dbReference>
<dbReference type="InterPro" id="IPR020625">
    <property type="entry name" value="Schiff_base-form_aldolases_AS"/>
</dbReference>
<dbReference type="SMART" id="SM01130">
    <property type="entry name" value="DHDPS"/>
    <property type="match status" value="1"/>
</dbReference>
<evidence type="ECO:0000256" key="11">
    <source>
        <dbReference type="PIRNR" id="PIRNR001365"/>
    </source>
</evidence>
<dbReference type="AlphaFoldDB" id="D4G7V5"/>
<comment type="similarity">
    <text evidence="11">Belongs to the DapA family.</text>
</comment>
<evidence type="ECO:0000256" key="13">
    <source>
        <dbReference type="PIRSR" id="PIRSR001365-2"/>
    </source>
</evidence>
<evidence type="ECO:0000313" key="15">
    <source>
        <dbReference type="Proteomes" id="UP000001700"/>
    </source>
</evidence>
<dbReference type="InterPro" id="IPR002220">
    <property type="entry name" value="DapA-like"/>
</dbReference>
<keyword evidence="8" id="KW-0704">Schiff base</keyword>
<dbReference type="Pfam" id="PF00701">
    <property type="entry name" value="DHDPS"/>
    <property type="match status" value="1"/>
</dbReference>
<evidence type="ECO:0000256" key="1">
    <source>
        <dbReference type="ARBA" id="ARBA00003294"/>
    </source>
</evidence>
<dbReference type="GO" id="GO:0019877">
    <property type="term" value="P:diaminopimelate biosynthetic process"/>
    <property type="evidence" value="ECO:0007669"/>
    <property type="project" value="UniProtKB-KW"/>
</dbReference>
<feature type="binding site" evidence="13">
    <location>
        <position position="60"/>
    </location>
    <ligand>
        <name>pyruvate</name>
        <dbReference type="ChEBI" id="CHEBI:15361"/>
    </ligand>
</feature>
<dbReference type="InterPro" id="IPR013785">
    <property type="entry name" value="Aldolase_TIM"/>
</dbReference>
<comment type="catalytic activity">
    <reaction evidence="9">
        <text>L-aspartate 4-semialdehyde + pyruvate = (2S,4S)-4-hydroxy-2,3,4,5-tetrahydrodipicolinate + H2O + H(+)</text>
        <dbReference type="Rhea" id="RHEA:34171"/>
        <dbReference type="ChEBI" id="CHEBI:15361"/>
        <dbReference type="ChEBI" id="CHEBI:15377"/>
        <dbReference type="ChEBI" id="CHEBI:15378"/>
        <dbReference type="ChEBI" id="CHEBI:67139"/>
        <dbReference type="ChEBI" id="CHEBI:537519"/>
        <dbReference type="EC" id="4.3.3.7"/>
    </reaction>
</comment>
<dbReference type="GO" id="GO:0005829">
    <property type="term" value="C:cytosol"/>
    <property type="evidence" value="ECO:0007669"/>
    <property type="project" value="TreeGrafter"/>
</dbReference>
<dbReference type="InterPro" id="IPR005263">
    <property type="entry name" value="DapA"/>
</dbReference>
<dbReference type="PROSITE" id="PS00665">
    <property type="entry name" value="DHDPS_1"/>
    <property type="match status" value="1"/>
</dbReference>
<dbReference type="EMBL" id="CP001085">
    <property type="protein sequence ID" value="ADD79764.1"/>
    <property type="molecule type" value="Genomic_DNA"/>
</dbReference>
<dbReference type="NCBIfam" id="TIGR00674">
    <property type="entry name" value="dapA"/>
    <property type="match status" value="1"/>
</dbReference>
<dbReference type="PRINTS" id="PR00146">
    <property type="entry name" value="DHPICSNTHASE"/>
</dbReference>
<evidence type="ECO:0000256" key="2">
    <source>
        <dbReference type="ARBA" id="ARBA00005120"/>
    </source>
</evidence>
<organism evidence="14 15">
    <name type="scientific">Riesia pediculicola (strain USDA)</name>
    <dbReference type="NCBI Taxonomy" id="515618"/>
    <lineage>
        <taxon>Bacteria</taxon>
        <taxon>Pseudomonadati</taxon>
        <taxon>Pseudomonadota</taxon>
        <taxon>Gammaproteobacteria</taxon>
        <taxon>Enterobacterales</taxon>
        <taxon>Enterobacteriaceae</taxon>
        <taxon>Candidatus Riesia</taxon>
    </lineage>
</organism>
<gene>
    <name evidence="14" type="primary">dapA</name>
    <name evidence="14" type="ordered locus">RIEPE_0147</name>
</gene>
<evidence type="ECO:0000256" key="4">
    <source>
        <dbReference type="ARBA" id="ARBA00022605"/>
    </source>
</evidence>
<dbReference type="PANTHER" id="PTHR12128:SF28">
    <property type="entry name" value="2-DEHYDRO-3-DEOXY-D-GLUCONATE ALDOLASE YAGE-RELATED"/>
    <property type="match status" value="1"/>
</dbReference>
<dbReference type="InterPro" id="IPR020624">
    <property type="entry name" value="Schiff_base-form_aldolases_CS"/>
</dbReference>
<comment type="pathway">
    <text evidence="2">Amino-acid biosynthesis; L-lysine biosynthesis via DAP pathway; (S)-tetrahydrodipicolinate from L-aspartate: step 3/4.</text>
</comment>
<dbReference type="PANTHER" id="PTHR12128">
    <property type="entry name" value="DIHYDRODIPICOLINATE SYNTHASE"/>
    <property type="match status" value="1"/>
</dbReference>
<dbReference type="GO" id="GO:0008840">
    <property type="term" value="F:4-hydroxy-tetrahydrodipicolinate synthase activity"/>
    <property type="evidence" value="ECO:0007669"/>
    <property type="project" value="UniProtKB-UniRule"/>
</dbReference>
<keyword evidence="4" id="KW-0028">Amino-acid biosynthesis</keyword>
<keyword evidence="6" id="KW-0457">Lysine biosynthesis</keyword>
<dbReference type="Proteomes" id="UP000001700">
    <property type="component" value="Chromosome"/>
</dbReference>
<evidence type="ECO:0000256" key="8">
    <source>
        <dbReference type="ARBA" id="ARBA00023270"/>
    </source>
</evidence>
<evidence type="ECO:0000256" key="5">
    <source>
        <dbReference type="ARBA" id="ARBA00022915"/>
    </source>
</evidence>
<dbReference type="KEGG" id="rip:RIEPE_0147"/>
<evidence type="ECO:0000256" key="10">
    <source>
        <dbReference type="NCBIfam" id="TIGR00674"/>
    </source>
</evidence>
<dbReference type="PIRSF" id="PIRSF001365">
    <property type="entry name" value="DHDPS"/>
    <property type="match status" value="1"/>
</dbReference>
<feature type="active site" description="Proton donor/acceptor" evidence="12">
    <location>
        <position position="150"/>
    </location>
</feature>
<dbReference type="EC" id="4.3.3.7" evidence="3 10"/>
<keyword evidence="7 11" id="KW-0456">Lyase</keyword>
<name>D4G7V5_RIEPU</name>
<dbReference type="HOGENOM" id="CLU_049343_7_0_6"/>
<keyword evidence="15" id="KW-1185">Reference proteome</keyword>
<proteinExistence type="inferred from homology"/>
<evidence type="ECO:0000256" key="12">
    <source>
        <dbReference type="PIRSR" id="PIRSR001365-1"/>
    </source>
</evidence>